<reference evidence="2" key="2">
    <citation type="journal article" date="2023" name="IMA Fungus">
        <title>Comparative genomic study of the Penicillium genus elucidates a diverse pangenome and 15 lateral gene transfer events.</title>
        <authorList>
            <person name="Petersen C."/>
            <person name="Sorensen T."/>
            <person name="Nielsen M.R."/>
            <person name="Sondergaard T.E."/>
            <person name="Sorensen J.L."/>
            <person name="Fitzpatrick D.A."/>
            <person name="Frisvad J.C."/>
            <person name="Nielsen K.L."/>
        </authorList>
    </citation>
    <scope>NUCLEOTIDE SEQUENCE</scope>
    <source>
        <strain evidence="2">IBT 30761</strain>
    </source>
</reference>
<dbReference type="GeneID" id="81353200"/>
<dbReference type="Pfam" id="PF04707">
    <property type="entry name" value="PRELI"/>
    <property type="match status" value="1"/>
</dbReference>
<sequence>MKCFYNEHAYDYPFSAVSLAYFLRYPNRYSRHVLSTDVIEQFIDPNTHRLHSTRLHLKRTKIPLNILKLVPKRLGGSDHSAQSYILETSVIDPTQGWMKTESRNLEWTGILSVVERQHYQRLLASENAGALDGISLDRKSEQTTVYTNVTLRSRFGQGMVFGRRNDTDKKEEDNKTGLLSSLSAAGIERTIELIGVRRTRDAVSKGKQGMNLVLERLRSGGIMCVLEGIRQDRKATLGP</sequence>
<keyword evidence="3" id="KW-1185">Reference proteome</keyword>
<dbReference type="Proteomes" id="UP001149074">
    <property type="component" value="Unassembled WGS sequence"/>
</dbReference>
<dbReference type="GO" id="GO:0005758">
    <property type="term" value="C:mitochondrial intermembrane space"/>
    <property type="evidence" value="ECO:0007669"/>
    <property type="project" value="InterPro"/>
</dbReference>
<organism evidence="2 3">
    <name type="scientific">Penicillium argentinense</name>
    <dbReference type="NCBI Taxonomy" id="1131581"/>
    <lineage>
        <taxon>Eukaryota</taxon>
        <taxon>Fungi</taxon>
        <taxon>Dikarya</taxon>
        <taxon>Ascomycota</taxon>
        <taxon>Pezizomycotina</taxon>
        <taxon>Eurotiomycetes</taxon>
        <taxon>Eurotiomycetidae</taxon>
        <taxon>Eurotiales</taxon>
        <taxon>Aspergillaceae</taxon>
        <taxon>Penicillium</taxon>
    </lineage>
</organism>
<comment type="caution">
    <text evidence="2">The sequence shown here is derived from an EMBL/GenBank/DDBJ whole genome shotgun (WGS) entry which is preliminary data.</text>
</comment>
<protein>
    <recommendedName>
        <fullName evidence="1">PRELI/MSF1 domain-containing protein</fullName>
    </recommendedName>
</protein>
<gene>
    <name evidence="2" type="ORF">N7532_001727</name>
</gene>
<dbReference type="EMBL" id="JAPQKI010000002">
    <property type="protein sequence ID" value="KAJ5111192.1"/>
    <property type="molecule type" value="Genomic_DNA"/>
</dbReference>
<dbReference type="InterPro" id="IPR006797">
    <property type="entry name" value="PRELI/MSF1_dom"/>
</dbReference>
<dbReference type="OrthoDB" id="341300at2759"/>
<feature type="domain" description="PRELI/MSF1" evidence="1">
    <location>
        <begin position="1"/>
        <end position="222"/>
    </location>
</feature>
<evidence type="ECO:0000313" key="2">
    <source>
        <dbReference type="EMBL" id="KAJ5111192.1"/>
    </source>
</evidence>
<evidence type="ECO:0000259" key="1">
    <source>
        <dbReference type="PROSITE" id="PS50904"/>
    </source>
</evidence>
<dbReference type="PROSITE" id="PS50904">
    <property type="entry name" value="PRELI_MSF1"/>
    <property type="match status" value="1"/>
</dbReference>
<name>A0A9W9G363_9EURO</name>
<dbReference type="PANTHER" id="PTHR11158">
    <property type="entry name" value="MSF1/PX19 RELATED"/>
    <property type="match status" value="1"/>
</dbReference>
<dbReference type="AlphaFoldDB" id="A0A9W9G363"/>
<dbReference type="InterPro" id="IPR037365">
    <property type="entry name" value="Slowmo/Ups"/>
</dbReference>
<dbReference type="RefSeq" id="XP_056479262.1">
    <property type="nucleotide sequence ID" value="XM_056614221.1"/>
</dbReference>
<proteinExistence type="predicted"/>
<evidence type="ECO:0000313" key="3">
    <source>
        <dbReference type="Proteomes" id="UP001149074"/>
    </source>
</evidence>
<reference evidence="2" key="1">
    <citation type="submission" date="2022-11" db="EMBL/GenBank/DDBJ databases">
        <authorList>
            <person name="Petersen C."/>
        </authorList>
    </citation>
    <scope>NUCLEOTIDE SEQUENCE</scope>
    <source>
        <strain evidence="2">IBT 30761</strain>
    </source>
</reference>
<accession>A0A9W9G363</accession>